<dbReference type="Gene3D" id="2.120.10.80">
    <property type="entry name" value="Kelch-type beta propeller"/>
    <property type="match status" value="2"/>
</dbReference>
<feature type="compositionally biased region" description="Acidic residues" evidence="1">
    <location>
        <begin position="713"/>
        <end position="728"/>
    </location>
</feature>
<organism evidence="4 5">
    <name type="scientific">Phtheirospermum japonicum</name>
    <dbReference type="NCBI Taxonomy" id="374723"/>
    <lineage>
        <taxon>Eukaryota</taxon>
        <taxon>Viridiplantae</taxon>
        <taxon>Streptophyta</taxon>
        <taxon>Embryophyta</taxon>
        <taxon>Tracheophyta</taxon>
        <taxon>Spermatophyta</taxon>
        <taxon>Magnoliopsida</taxon>
        <taxon>eudicotyledons</taxon>
        <taxon>Gunneridae</taxon>
        <taxon>Pentapetalae</taxon>
        <taxon>asterids</taxon>
        <taxon>lamiids</taxon>
        <taxon>Lamiales</taxon>
        <taxon>Orobanchaceae</taxon>
        <taxon>Orobanchaceae incertae sedis</taxon>
        <taxon>Phtheirospermum</taxon>
    </lineage>
</organism>
<accession>A0A830BGX1</accession>
<feature type="region of interest" description="Disordered" evidence="1">
    <location>
        <begin position="39"/>
        <end position="67"/>
    </location>
</feature>
<dbReference type="InterPro" id="IPR025183">
    <property type="entry name" value="DUF4110"/>
</dbReference>
<evidence type="ECO:0000259" key="2">
    <source>
        <dbReference type="Pfam" id="PF10252"/>
    </source>
</evidence>
<evidence type="ECO:0000313" key="4">
    <source>
        <dbReference type="EMBL" id="GFP84629.1"/>
    </source>
</evidence>
<dbReference type="OrthoDB" id="4447at2759"/>
<dbReference type="EMBL" id="BMAC01000090">
    <property type="protein sequence ID" value="GFP84629.1"/>
    <property type="molecule type" value="Genomic_DNA"/>
</dbReference>
<feature type="region of interest" description="Disordered" evidence="1">
    <location>
        <begin position="890"/>
        <end position="914"/>
    </location>
</feature>
<dbReference type="InterPro" id="IPR052588">
    <property type="entry name" value="Kelch_domain_protein"/>
</dbReference>
<comment type="caution">
    <text evidence="4">The sequence shown here is derived from an EMBL/GenBank/DDBJ whole genome shotgun (WGS) entry which is preliminary data.</text>
</comment>
<dbReference type="InterPro" id="IPR019380">
    <property type="entry name" value="Casein_kinase_sb_PP28"/>
</dbReference>
<evidence type="ECO:0000259" key="3">
    <source>
        <dbReference type="Pfam" id="PF13422"/>
    </source>
</evidence>
<feature type="compositionally biased region" description="Polar residues" evidence="1">
    <location>
        <begin position="899"/>
        <end position="911"/>
    </location>
</feature>
<sequence>MPLPLPPPPPRGNDLLDAFLSAATEAFCSSTGLFIQIQEEAEVEDDERFDEESEEESEDESEKVKGTQGVIQIENPNLVKPKNLKARDVDIEKTSELSRHEREEIEKQRAHEMFMRLQEQGKTDQLKKDLGNTFESASELYDWKATSQLDTVKFIVAHHTNDLVHGWGVDMKLGYCAQGDRTKNVGVVDSKYVVHQSIQTLGGPSAKRVSSPEEAAKRHTVDVRSEIKRQSTIELQTFKQRWERAMKEDVKWVDPFPSTRKRKLKSKLGLDHAKKCVTEMVIWPLLRPDIFKGCRVTKKGYALIYQLLVQFRSRPSIDILSQVGWSKKLQIAAVVAVAECKGKKMGKKTKKTGKGNEKTEKKTAKAEEKRSRRESKKLSPEDDIDAILLSIQMEEAKKKEVHIEDNVPAPSPRSNCSLSVNPLKETELVLYGGGEFTSPNQERFHHYKDFWVLDLKTNQWGQLNYKGCPSPRSGHRMVLYKHKIIIFGGFYDTLREVLYKHKIIIFGGFYDTLREVRYFNDLHVFDLDQFKWQEIKPRLGCMWPSPRSGFQFVVYQDEIYLYGGYSKEVSSSDKKVSEKGIVHSDMWCLDPRTWEWNKVKKSGMPPGPRAGFSMCVHKKRVLLFGGVVDMEMEVELLLCVHSSDPSFYTGDLMMSLFLNEIYGFQLDNHRWYPLELRKEKATKDKFKKDSDGRSIDMDFERKRRLAQKQDAVSSDEDESSDNDGAEVDTEIKNISVELNRHVTITDSEESSGSSKKLAGQHSILPEIVKPCGRISSCMVVGKDTLYIYGGMMEIKDQEIALDDLYALNLSKLDEWKCIIQASESEWIEASDNEDEDKDDGQDEDCDSEDDSEESGDEDGVLEAANGAATSLQIGDAVAIIKGEGKSLRRKEKRGKIEQIRTSLGLSDSQRTPMPGESLKDFFKRTNMYWQMAACEHTQHTGKELRKDGFDLAKARYKELKPILDELAILEAEQMAEEEAPEAGGPRNKGNKKTKLSAAK</sequence>
<dbReference type="InterPro" id="IPR015915">
    <property type="entry name" value="Kelch-typ_b-propeller"/>
</dbReference>
<dbReference type="PANTHER" id="PTHR46063">
    <property type="entry name" value="KELCH DOMAIN-CONTAINING PROTEIN"/>
    <property type="match status" value="1"/>
</dbReference>
<feature type="domain" description="Casein kinase substrate phosphoprotein PP28" evidence="2">
    <location>
        <begin position="75"/>
        <end position="130"/>
    </location>
</feature>
<dbReference type="Pfam" id="PF13422">
    <property type="entry name" value="DUF4110"/>
    <property type="match status" value="1"/>
</dbReference>
<proteinExistence type="predicted"/>
<dbReference type="InterPro" id="IPR007877">
    <property type="entry name" value="DUF707"/>
</dbReference>
<feature type="compositionally biased region" description="Basic residues" evidence="1">
    <location>
        <begin position="988"/>
        <end position="999"/>
    </location>
</feature>
<name>A0A830BGX1_9LAMI</name>
<gene>
    <name evidence="4" type="ORF">PHJA_000606800</name>
</gene>
<evidence type="ECO:0000256" key="1">
    <source>
        <dbReference type="SAM" id="MobiDB-lite"/>
    </source>
</evidence>
<feature type="domain" description="DUF4110" evidence="3">
    <location>
        <begin position="904"/>
        <end position="978"/>
    </location>
</feature>
<feature type="compositionally biased region" description="Acidic residues" evidence="1">
    <location>
        <begin position="39"/>
        <end position="61"/>
    </location>
</feature>
<dbReference type="Proteomes" id="UP000653305">
    <property type="component" value="Unassembled WGS sequence"/>
</dbReference>
<feature type="region of interest" description="Disordered" evidence="1">
    <location>
        <begin position="345"/>
        <end position="380"/>
    </location>
</feature>
<dbReference type="Pfam" id="PF05212">
    <property type="entry name" value="DUF707"/>
    <property type="match status" value="1"/>
</dbReference>
<feature type="compositionally biased region" description="Basic and acidic residues" evidence="1">
    <location>
        <begin position="354"/>
        <end position="380"/>
    </location>
</feature>
<feature type="region of interest" description="Disordered" evidence="1">
    <location>
        <begin position="826"/>
        <end position="858"/>
    </location>
</feature>
<evidence type="ECO:0000313" key="5">
    <source>
        <dbReference type="Proteomes" id="UP000653305"/>
    </source>
</evidence>
<dbReference type="Pfam" id="PF10252">
    <property type="entry name" value="PP28"/>
    <property type="match status" value="1"/>
</dbReference>
<feature type="region of interest" description="Disordered" evidence="1">
    <location>
        <begin position="704"/>
        <end position="730"/>
    </location>
</feature>
<reference evidence="4" key="1">
    <citation type="submission" date="2020-07" db="EMBL/GenBank/DDBJ databases">
        <title>Ethylene signaling mediates host invasion by parasitic plants.</title>
        <authorList>
            <person name="Yoshida S."/>
        </authorList>
    </citation>
    <scope>NUCLEOTIDE SEQUENCE</scope>
    <source>
        <strain evidence="4">Okayama</strain>
    </source>
</reference>
<dbReference type="Pfam" id="PF24681">
    <property type="entry name" value="Kelch_KLHDC2_KLHL20_DRC7"/>
    <property type="match status" value="2"/>
</dbReference>
<protein>
    <submittedName>
        <fullName evidence="4">Kelch domain-containing protein 4</fullName>
    </submittedName>
</protein>
<dbReference type="PANTHER" id="PTHR46063:SF1">
    <property type="entry name" value="KELCH DOMAIN-CONTAINING PROTEIN 4"/>
    <property type="match status" value="1"/>
</dbReference>
<dbReference type="SUPFAM" id="SSF117281">
    <property type="entry name" value="Kelch motif"/>
    <property type="match status" value="1"/>
</dbReference>
<keyword evidence="5" id="KW-1185">Reference proteome</keyword>
<feature type="region of interest" description="Disordered" evidence="1">
    <location>
        <begin position="974"/>
        <end position="999"/>
    </location>
</feature>
<dbReference type="AlphaFoldDB" id="A0A830BGX1"/>